<feature type="domain" description="Ig-like" evidence="17">
    <location>
        <begin position="322"/>
        <end position="406"/>
    </location>
</feature>
<keyword evidence="9" id="KW-1015">Disulfide bond</keyword>
<dbReference type="Pfam" id="PF00041">
    <property type="entry name" value="fn3"/>
    <property type="match status" value="3"/>
</dbReference>
<dbReference type="InterPro" id="IPR013783">
    <property type="entry name" value="Ig-like_fold"/>
</dbReference>
<dbReference type="GO" id="GO:0098552">
    <property type="term" value="C:side of membrane"/>
    <property type="evidence" value="ECO:0007669"/>
    <property type="project" value="UniProtKB-KW"/>
</dbReference>
<feature type="domain" description="Fibronectin type-III" evidence="18">
    <location>
        <begin position="708"/>
        <end position="805"/>
    </location>
</feature>
<dbReference type="PANTHER" id="PTHR44170:SF28">
    <property type="entry name" value="CONTACTIN-2"/>
    <property type="match status" value="1"/>
</dbReference>
<dbReference type="Proteomes" id="UP001623348">
    <property type="component" value="Unassembled WGS sequence"/>
</dbReference>
<evidence type="ECO:0000259" key="18">
    <source>
        <dbReference type="PROSITE" id="PS50853"/>
    </source>
</evidence>
<dbReference type="FunFam" id="2.60.40.10:FF:000064">
    <property type="entry name" value="Contactin 1"/>
    <property type="match status" value="1"/>
</dbReference>
<dbReference type="FunFam" id="2.60.40.10:FF:000035">
    <property type="entry name" value="Contactin 1"/>
    <property type="match status" value="1"/>
</dbReference>
<dbReference type="Pfam" id="PF13927">
    <property type="entry name" value="Ig_3"/>
    <property type="match status" value="3"/>
</dbReference>
<dbReference type="FunFam" id="2.60.40.10:FF:000052">
    <property type="entry name" value="Contactin 1"/>
    <property type="match status" value="1"/>
</dbReference>
<dbReference type="PROSITE" id="PS50853">
    <property type="entry name" value="FN3"/>
    <property type="match status" value="4"/>
</dbReference>
<keyword evidence="10" id="KW-0325">Glycoprotein</keyword>
<evidence type="ECO:0000256" key="14">
    <source>
        <dbReference type="ARBA" id="ARBA00082464"/>
    </source>
</evidence>
<feature type="region of interest" description="Disordered" evidence="15">
    <location>
        <begin position="1002"/>
        <end position="1021"/>
    </location>
</feature>
<evidence type="ECO:0000256" key="1">
    <source>
        <dbReference type="ARBA" id="ARBA00004609"/>
    </source>
</evidence>
<dbReference type="FunFam" id="2.60.40.10:FF:000047">
    <property type="entry name" value="Contactin 1"/>
    <property type="match status" value="1"/>
</dbReference>
<dbReference type="SUPFAM" id="SSF48726">
    <property type="entry name" value="Immunoglobulin"/>
    <property type="match status" value="6"/>
</dbReference>
<evidence type="ECO:0000256" key="3">
    <source>
        <dbReference type="ARBA" id="ARBA00022475"/>
    </source>
</evidence>
<protein>
    <recommendedName>
        <fullName evidence="13">Contactin-2</fullName>
    </recommendedName>
    <alternativeName>
        <fullName evidence="14">Axonin-1</fullName>
    </alternativeName>
</protein>
<dbReference type="FunFam" id="2.60.40.10:FF:000004">
    <property type="entry name" value="DCC isoform 1"/>
    <property type="match status" value="1"/>
</dbReference>
<dbReference type="Pfam" id="PF07679">
    <property type="entry name" value="I-set"/>
    <property type="match status" value="2"/>
</dbReference>
<dbReference type="EMBL" id="BAAFJT010000025">
    <property type="protein sequence ID" value="GAB0200094.1"/>
    <property type="molecule type" value="Genomic_DNA"/>
</dbReference>
<evidence type="ECO:0000256" key="11">
    <source>
        <dbReference type="ARBA" id="ARBA00023288"/>
    </source>
</evidence>
<evidence type="ECO:0000256" key="5">
    <source>
        <dbReference type="ARBA" id="ARBA00022729"/>
    </source>
</evidence>
<dbReference type="InterPro" id="IPR007110">
    <property type="entry name" value="Ig-like_dom"/>
</dbReference>
<evidence type="ECO:0000256" key="10">
    <source>
        <dbReference type="ARBA" id="ARBA00023180"/>
    </source>
</evidence>
<evidence type="ECO:0000256" key="7">
    <source>
        <dbReference type="ARBA" id="ARBA00022889"/>
    </source>
</evidence>
<comment type="similarity">
    <text evidence="2">Belongs to the immunoglobulin superfamily. Contactin family.</text>
</comment>
<organism evidence="19 20">
    <name type="scientific">Grus japonensis</name>
    <name type="common">Japanese crane</name>
    <name type="synonym">Red-crowned crane</name>
    <dbReference type="NCBI Taxonomy" id="30415"/>
    <lineage>
        <taxon>Eukaryota</taxon>
        <taxon>Metazoa</taxon>
        <taxon>Chordata</taxon>
        <taxon>Craniata</taxon>
        <taxon>Vertebrata</taxon>
        <taxon>Euteleostomi</taxon>
        <taxon>Archelosauria</taxon>
        <taxon>Archosauria</taxon>
        <taxon>Dinosauria</taxon>
        <taxon>Saurischia</taxon>
        <taxon>Theropoda</taxon>
        <taxon>Coelurosauria</taxon>
        <taxon>Aves</taxon>
        <taxon>Neognathae</taxon>
        <taxon>Neoaves</taxon>
        <taxon>Gruiformes</taxon>
        <taxon>Gruidae</taxon>
        <taxon>Grus</taxon>
    </lineage>
</organism>
<keyword evidence="7" id="KW-0130">Cell adhesion</keyword>
<evidence type="ECO:0000256" key="12">
    <source>
        <dbReference type="ARBA" id="ARBA00023319"/>
    </source>
</evidence>
<keyword evidence="20" id="KW-1185">Reference proteome</keyword>
<feature type="signal peptide" evidence="16">
    <location>
        <begin position="1"/>
        <end position="23"/>
    </location>
</feature>
<dbReference type="GO" id="GO:0007155">
    <property type="term" value="P:cell adhesion"/>
    <property type="evidence" value="ECO:0007669"/>
    <property type="project" value="UniProtKB-KW"/>
</dbReference>
<feature type="region of interest" description="Disordered" evidence="15">
    <location>
        <begin position="1148"/>
        <end position="1185"/>
    </location>
</feature>
<dbReference type="InterPro" id="IPR036179">
    <property type="entry name" value="Ig-like_dom_sf"/>
</dbReference>
<evidence type="ECO:0000256" key="16">
    <source>
        <dbReference type="SAM" id="SignalP"/>
    </source>
</evidence>
<dbReference type="InterPro" id="IPR003598">
    <property type="entry name" value="Ig_sub2"/>
</dbReference>
<keyword evidence="5 16" id="KW-0732">Signal</keyword>
<evidence type="ECO:0000256" key="13">
    <source>
        <dbReference type="ARBA" id="ARBA00072737"/>
    </source>
</evidence>
<sequence length="1518" mass="167420">MGGTAGFLRTSLVVVTFLVWCRAQSSTRNYGPVFEEQPVHTLFPEGSAEEKVTLACRARASPPATYRWKMNGTEIKMEPDSRYRLVAGDLVINNPVKAKDAGSYQCVASNSRGTVVSREASLRFGFLQEFSAEERDPVKITEGWGVMFACSPPPHYPGLSYRWLLNEFPNFIPADGRRFVSQTTGNLYIAKTEASDLGNYSCFATSHIDFITKSVFSKFSRLSLSAEDARQYAPSIKARFPADTYALAGQMVTLECFAFGNPVPRIKWRKLDGSQSSKWIGSEPLLQIQDVGFEDEGTYECEAENIKGRDTYQGRIIIQAQPEWLKVITDTEADIGSDLRWSCAAAGKPRPAVRWLRDGQPLTSQNRIEVSGGELRFSKLVLEDSGMYQCVAENKHGTVYASAELTVQALAPDFRLNPVKRLIPAARSGKVIIPCQPRAAPKATVLWTKGTELLINSSRVTITTDGTLILQNISKSDEGKYTCFAENFMGKANSTGILSVRDATKITLAPSSADINVGENLTLQCHASHDPTMDLTFTWSLDDFPIDFDKSEGHYRRASVKEAIGDLSIFNTQLKHSGRYTCTAQTVVDSASESATLTVRGPPGPPGGVVVRDISDTTIQLSWSRGFDNHSPIARYIIEARTLLSSKWKQMRTNPVNIEGNAETAQVVNLIPWMDYEFRVLASNILGVGEPSLPSSKIRTKEAAPTVAPSGLSGGGGAPNELIINWTPTLRDYQNGDGFGYILSFRKKGTQGWLTARVPHAESLHYVYRNESISPYTPFEVKIKAYNRKGEGPESLTAIVYSAEEEPKVAPFRVMAKAVLSSEMDVSWEPVEQGDMTGVLLGYEIRYWKDGDKEEAADRVRTAGLVTSAHVTGLNPNTKYHVSVRAYNRAGTGPPSPSTNVTTTKPPPKRPPGNISWTFSGSTVSIKWDPVVAKADESAVTGYKMLYRQDSHSAPTLYLASKSRIDIPVPEDFTHAFVQIRVTGPGGDGIPAEVHILRNSGPPASSRSLYHKKSPAGNREQVNGKDISRASLQEVLQMLQSTGEQITLELHRQKPAHQTPCTSDAATQTDFRAGNEQCCKEENCSNSGLNLCLDGAFFDYLLPQDCNSDNECNYPLPASCATGEEELNCKAESESSKGTEEKQAFPHLAWDSGLGFTDTSTRAGENSGPDAGAEPASGQEGPSTDLCASTSAWGGLLIDDFPTYDELSDSSFCGISAEECRRFQELLESRCSQYRPISREHKTPHRSGGQEGGCEQCKQGQWLPKCLRVGENSTQKEKRLQHRGELCQQSAASGDRSKASKSKPSAQTRDMCPPPHIAAGSKELTIPDHTRHYSSRSLLQEKAAAECPSDPARVSAKPRRCSESPEGRAGDNGNRWRLACERNKRSLKKQRKNWLLRDRALRIAEQRSGLTTDEDALSELKTGKYWNKAQRKQHMLLAKEQKQRKALQSQREQLSEDKASTEHRRNFSIVELSQRKLMKNRSKKILDNWITIQELLTHGTRSPDGIRTYSPLLSVTAV</sequence>
<name>A0ABC9XS06_GRUJA</name>
<keyword evidence="4" id="KW-0336">GPI-anchor</keyword>
<keyword evidence="3" id="KW-1003">Cell membrane</keyword>
<feature type="region of interest" description="Disordered" evidence="15">
    <location>
        <begin position="889"/>
        <end position="914"/>
    </location>
</feature>
<feature type="region of interest" description="Disordered" evidence="15">
    <location>
        <begin position="1344"/>
        <end position="1372"/>
    </location>
</feature>
<feature type="domain" description="Ig-like" evidence="17">
    <location>
        <begin position="32"/>
        <end position="123"/>
    </location>
</feature>
<dbReference type="FunFam" id="2.60.40.10:FF:000054">
    <property type="entry name" value="Contactin 1"/>
    <property type="match status" value="1"/>
</dbReference>
<feature type="chain" id="PRO_5044814857" description="Contactin-2" evidence="16">
    <location>
        <begin position="24"/>
        <end position="1518"/>
    </location>
</feature>
<dbReference type="InterPro" id="IPR003961">
    <property type="entry name" value="FN3_dom"/>
</dbReference>
<dbReference type="FunFam" id="2.60.40.10:FF:000044">
    <property type="entry name" value="Contactin 1"/>
    <property type="match status" value="1"/>
</dbReference>
<gene>
    <name evidence="19" type="ORF">GRJ2_002474800</name>
</gene>
<dbReference type="InterPro" id="IPR036116">
    <property type="entry name" value="FN3_sf"/>
</dbReference>
<evidence type="ECO:0000256" key="9">
    <source>
        <dbReference type="ARBA" id="ARBA00023157"/>
    </source>
</evidence>
<feature type="domain" description="Ig-like" evidence="17">
    <location>
        <begin position="234"/>
        <end position="317"/>
    </location>
</feature>
<reference evidence="19 20" key="1">
    <citation type="submission" date="2024-06" db="EMBL/GenBank/DDBJ databases">
        <title>The draft genome of Grus japonensis, version 3.</title>
        <authorList>
            <person name="Nabeshima K."/>
            <person name="Suzuki S."/>
            <person name="Onuma M."/>
        </authorList>
    </citation>
    <scope>NUCLEOTIDE SEQUENCE [LARGE SCALE GENOMIC DNA]</scope>
    <source>
        <strain evidence="19 20">451A</strain>
    </source>
</reference>
<dbReference type="InterPro" id="IPR013098">
    <property type="entry name" value="Ig_I-set"/>
</dbReference>
<proteinExistence type="inferred from homology"/>
<dbReference type="SMART" id="SM00409">
    <property type="entry name" value="IG"/>
    <property type="match status" value="6"/>
</dbReference>
<evidence type="ECO:0000256" key="2">
    <source>
        <dbReference type="ARBA" id="ARBA00009812"/>
    </source>
</evidence>
<dbReference type="FunFam" id="2.60.40.10:FF:000028">
    <property type="entry name" value="Neuronal cell adhesion molecule"/>
    <property type="match status" value="1"/>
</dbReference>
<evidence type="ECO:0000256" key="15">
    <source>
        <dbReference type="SAM" id="MobiDB-lite"/>
    </source>
</evidence>
<feature type="domain" description="Ig-like" evidence="17">
    <location>
        <begin position="128"/>
        <end position="223"/>
    </location>
</feature>
<dbReference type="CDD" id="cd05728">
    <property type="entry name" value="Ig4_Contactin-2-like"/>
    <property type="match status" value="1"/>
</dbReference>
<evidence type="ECO:0000256" key="8">
    <source>
        <dbReference type="ARBA" id="ARBA00023136"/>
    </source>
</evidence>
<dbReference type="GO" id="GO:0005886">
    <property type="term" value="C:plasma membrane"/>
    <property type="evidence" value="ECO:0007669"/>
    <property type="project" value="UniProtKB-SubCell"/>
</dbReference>
<dbReference type="CDD" id="cd05727">
    <property type="entry name" value="Ig2_Contactin-2-like"/>
    <property type="match status" value="1"/>
</dbReference>
<evidence type="ECO:0000313" key="20">
    <source>
        <dbReference type="Proteomes" id="UP001623348"/>
    </source>
</evidence>
<dbReference type="CDD" id="cd00063">
    <property type="entry name" value="FN3"/>
    <property type="match status" value="3"/>
</dbReference>
<feature type="domain" description="Ig-like" evidence="17">
    <location>
        <begin position="412"/>
        <end position="499"/>
    </location>
</feature>
<dbReference type="SMART" id="SM00408">
    <property type="entry name" value="IGc2"/>
    <property type="match status" value="5"/>
</dbReference>
<dbReference type="CDD" id="cd04969">
    <property type="entry name" value="Ig5_Contactin"/>
    <property type="match status" value="1"/>
</dbReference>
<accession>A0ABC9XS06</accession>
<dbReference type="Gene3D" id="2.60.40.10">
    <property type="entry name" value="Immunoglobulins"/>
    <property type="match status" value="10"/>
</dbReference>
<dbReference type="SMART" id="SM00060">
    <property type="entry name" value="FN3"/>
    <property type="match status" value="4"/>
</dbReference>
<keyword evidence="11" id="KW-0449">Lipoprotein</keyword>
<comment type="subcellular location">
    <subcellularLocation>
        <location evidence="1">Cell membrane</location>
        <topology evidence="1">Lipid-anchor</topology>
        <topology evidence="1">GPI-anchor</topology>
    </subcellularLocation>
</comment>
<dbReference type="SUPFAM" id="SSF49265">
    <property type="entry name" value="Fibronectin type III"/>
    <property type="match status" value="3"/>
</dbReference>
<keyword evidence="8" id="KW-0472">Membrane</keyword>
<keyword evidence="6" id="KW-0677">Repeat</keyword>
<feature type="domain" description="Fibronectin type-III" evidence="18">
    <location>
        <begin position="911"/>
        <end position="1003"/>
    </location>
</feature>
<feature type="domain" description="Ig-like" evidence="17">
    <location>
        <begin position="504"/>
        <end position="598"/>
    </location>
</feature>
<comment type="caution">
    <text evidence="19">The sequence shown here is derived from an EMBL/GenBank/DDBJ whole genome shotgun (WGS) entry which is preliminary data.</text>
</comment>
<evidence type="ECO:0000256" key="4">
    <source>
        <dbReference type="ARBA" id="ARBA00022622"/>
    </source>
</evidence>
<evidence type="ECO:0000259" key="17">
    <source>
        <dbReference type="PROSITE" id="PS50835"/>
    </source>
</evidence>
<feature type="region of interest" description="Disordered" evidence="15">
    <location>
        <begin position="1441"/>
        <end position="1460"/>
    </location>
</feature>
<feature type="region of interest" description="Disordered" evidence="15">
    <location>
        <begin position="1277"/>
        <end position="1314"/>
    </location>
</feature>
<feature type="domain" description="Fibronectin type-III" evidence="18">
    <location>
        <begin position="605"/>
        <end position="703"/>
    </location>
</feature>
<dbReference type="PANTHER" id="PTHR44170">
    <property type="entry name" value="PROTEIN SIDEKICK"/>
    <property type="match status" value="1"/>
</dbReference>
<evidence type="ECO:0000313" key="19">
    <source>
        <dbReference type="EMBL" id="GAB0200094.1"/>
    </source>
</evidence>
<feature type="compositionally biased region" description="Basic and acidic residues" evidence="15">
    <location>
        <begin position="1360"/>
        <end position="1369"/>
    </location>
</feature>
<dbReference type="InterPro" id="IPR047102">
    <property type="entry name" value="Contactin-1_2_Ig1"/>
</dbReference>
<keyword evidence="12" id="KW-0393">Immunoglobulin domain</keyword>
<evidence type="ECO:0000256" key="6">
    <source>
        <dbReference type="ARBA" id="ARBA00022737"/>
    </source>
</evidence>
<dbReference type="FunFam" id="2.60.40.10:FF:000600">
    <property type="entry name" value="Contactin 2"/>
    <property type="match status" value="1"/>
</dbReference>
<dbReference type="CDD" id="cd05850">
    <property type="entry name" value="IgI_1_Contactin-2"/>
    <property type="match status" value="1"/>
</dbReference>
<dbReference type="FunFam" id="2.60.40.10:FF:000005">
    <property type="entry name" value="Neuronal cell adhesion molecule"/>
    <property type="match status" value="1"/>
</dbReference>
<feature type="domain" description="Fibronectin type-III" evidence="18">
    <location>
        <begin position="810"/>
        <end position="907"/>
    </location>
</feature>
<dbReference type="InterPro" id="IPR003599">
    <property type="entry name" value="Ig_sub"/>
</dbReference>
<dbReference type="PROSITE" id="PS50835">
    <property type="entry name" value="IG_LIKE"/>
    <property type="match status" value="6"/>
</dbReference>